<feature type="domain" description="Histidine kinase/HSP90-like ATPase" evidence="2">
    <location>
        <begin position="20"/>
        <end position="132"/>
    </location>
</feature>
<evidence type="ECO:0000313" key="3">
    <source>
        <dbReference type="EMBL" id="TWF97814.1"/>
    </source>
</evidence>
<keyword evidence="4" id="KW-1185">Reference proteome</keyword>
<dbReference type="SUPFAM" id="SSF55874">
    <property type="entry name" value="ATPase domain of HSP90 chaperone/DNA topoisomerase II/histidine kinase"/>
    <property type="match status" value="1"/>
</dbReference>
<accession>A0A561UEM5</accession>
<dbReference type="PANTHER" id="PTHR35526">
    <property type="entry name" value="ANTI-SIGMA-F FACTOR RSBW-RELATED"/>
    <property type="match status" value="1"/>
</dbReference>
<dbReference type="CDD" id="cd16936">
    <property type="entry name" value="HATPase_RsbW-like"/>
    <property type="match status" value="1"/>
</dbReference>
<keyword evidence="1" id="KW-0418">Kinase</keyword>
<dbReference type="EMBL" id="VIWT01000001">
    <property type="protein sequence ID" value="TWF97814.1"/>
    <property type="molecule type" value="Genomic_DNA"/>
</dbReference>
<organism evidence="3 4">
    <name type="scientific">Kitasatospora viridis</name>
    <dbReference type="NCBI Taxonomy" id="281105"/>
    <lineage>
        <taxon>Bacteria</taxon>
        <taxon>Bacillati</taxon>
        <taxon>Actinomycetota</taxon>
        <taxon>Actinomycetes</taxon>
        <taxon>Kitasatosporales</taxon>
        <taxon>Streptomycetaceae</taxon>
        <taxon>Kitasatospora</taxon>
    </lineage>
</organism>
<dbReference type="PANTHER" id="PTHR35526:SF3">
    <property type="entry name" value="ANTI-SIGMA-F FACTOR RSBW"/>
    <property type="match status" value="1"/>
</dbReference>
<name>A0A561UEM5_9ACTN</name>
<evidence type="ECO:0000313" key="4">
    <source>
        <dbReference type="Proteomes" id="UP000317940"/>
    </source>
</evidence>
<dbReference type="InterPro" id="IPR050267">
    <property type="entry name" value="Anti-sigma-factor_SerPK"/>
</dbReference>
<dbReference type="Proteomes" id="UP000317940">
    <property type="component" value="Unassembled WGS sequence"/>
</dbReference>
<dbReference type="Pfam" id="PF13581">
    <property type="entry name" value="HATPase_c_2"/>
    <property type="match status" value="1"/>
</dbReference>
<dbReference type="Gene3D" id="3.30.565.10">
    <property type="entry name" value="Histidine kinase-like ATPase, C-terminal domain"/>
    <property type="match status" value="1"/>
</dbReference>
<evidence type="ECO:0000256" key="1">
    <source>
        <dbReference type="ARBA" id="ARBA00022527"/>
    </source>
</evidence>
<reference evidence="3 4" key="1">
    <citation type="submission" date="2019-06" db="EMBL/GenBank/DDBJ databases">
        <title>Sequencing the genomes of 1000 actinobacteria strains.</title>
        <authorList>
            <person name="Klenk H.-P."/>
        </authorList>
    </citation>
    <scope>NUCLEOTIDE SEQUENCE [LARGE SCALE GENOMIC DNA]</scope>
    <source>
        <strain evidence="3 4">DSM 44826</strain>
    </source>
</reference>
<keyword evidence="1" id="KW-0808">Transferase</keyword>
<keyword evidence="1" id="KW-0723">Serine/threonine-protein kinase</keyword>
<evidence type="ECO:0000259" key="2">
    <source>
        <dbReference type="Pfam" id="PF13581"/>
    </source>
</evidence>
<gene>
    <name evidence="3" type="ORF">FHX73_111614</name>
</gene>
<proteinExistence type="predicted"/>
<dbReference type="InterPro" id="IPR003594">
    <property type="entry name" value="HATPase_dom"/>
</dbReference>
<dbReference type="InterPro" id="IPR036890">
    <property type="entry name" value="HATPase_C_sf"/>
</dbReference>
<dbReference type="GO" id="GO:0004674">
    <property type="term" value="F:protein serine/threonine kinase activity"/>
    <property type="evidence" value="ECO:0007669"/>
    <property type="project" value="UniProtKB-KW"/>
</dbReference>
<dbReference type="AlphaFoldDB" id="A0A561UEM5"/>
<sequence length="164" mass="17604">MLKSSTNATTLQPSQAWEVEPDLAAAPSIRRLITGIAKGWRVPLSDDALRDVELCAGEVLANAVEHTGARFRVTVGWTGERLRVEVADNSLRPPDRGAAEDMLTGGRGLLLVEGLAHSWGWRPEGAGKVVWFECAADQLVTGDRRLAVLVNAAQARGHELSDSA</sequence>
<protein>
    <submittedName>
        <fullName evidence="3">Anti-sigma regulatory factor (Ser/Thr protein kinase)</fullName>
    </submittedName>
</protein>
<comment type="caution">
    <text evidence="3">The sequence shown here is derived from an EMBL/GenBank/DDBJ whole genome shotgun (WGS) entry which is preliminary data.</text>
</comment>
<dbReference type="RefSeq" id="WP_170304871.1">
    <property type="nucleotide sequence ID" value="NZ_BAAAMZ010000019.1"/>
</dbReference>